<dbReference type="GO" id="GO:0016491">
    <property type="term" value="F:oxidoreductase activity"/>
    <property type="evidence" value="ECO:0007669"/>
    <property type="project" value="UniProtKB-KW"/>
</dbReference>
<evidence type="ECO:0000256" key="3">
    <source>
        <dbReference type="ARBA" id="ARBA00023008"/>
    </source>
</evidence>
<dbReference type="CDD" id="cd13905">
    <property type="entry name" value="CuRO_3_tcLLC2_insect_like"/>
    <property type="match status" value="1"/>
</dbReference>
<gene>
    <name evidence="5" type="ORF">ILUMI_15316</name>
</gene>
<keyword evidence="2" id="KW-0560">Oxidoreductase</keyword>
<dbReference type="GO" id="GO:0005886">
    <property type="term" value="C:plasma membrane"/>
    <property type="evidence" value="ECO:0007669"/>
    <property type="project" value="TreeGrafter"/>
</dbReference>
<evidence type="ECO:0000313" key="5">
    <source>
        <dbReference type="EMBL" id="KAF2890857.1"/>
    </source>
</evidence>
<dbReference type="Gene3D" id="2.60.40.420">
    <property type="entry name" value="Cupredoxins - blue copper proteins"/>
    <property type="match status" value="1"/>
</dbReference>
<dbReference type="OrthoDB" id="2121828at2759"/>
<keyword evidence="1" id="KW-0479">Metal-binding</keyword>
<dbReference type="PROSITE" id="PS00079">
    <property type="entry name" value="MULTICOPPER_OXIDASE1"/>
    <property type="match status" value="1"/>
</dbReference>
<dbReference type="PANTHER" id="PTHR11709">
    <property type="entry name" value="MULTI-COPPER OXIDASE"/>
    <property type="match status" value="1"/>
</dbReference>
<dbReference type="PROSITE" id="PS00080">
    <property type="entry name" value="MULTICOPPER_OXIDASE2"/>
    <property type="match status" value="1"/>
</dbReference>
<evidence type="ECO:0000259" key="4">
    <source>
        <dbReference type="Pfam" id="PF07731"/>
    </source>
</evidence>
<evidence type="ECO:0000256" key="2">
    <source>
        <dbReference type="ARBA" id="ARBA00023002"/>
    </source>
</evidence>
<evidence type="ECO:0000313" key="6">
    <source>
        <dbReference type="Proteomes" id="UP000801492"/>
    </source>
</evidence>
<comment type="caution">
    <text evidence="5">The sequence shown here is derived from an EMBL/GenBank/DDBJ whole genome shotgun (WGS) entry which is preliminary data.</text>
</comment>
<accession>A0A8K0CUX7</accession>
<sequence length="189" mass="21537">VPLNSVIELILIDKGFAFDANHPFHLHGHSFRVVGMERIGKNVTEEEIRKLDEEGLIKRNLVNPPVKDTITVPDGGYTILRFHASNPGYWLFHCHIEFHIEIGMALVFKIGEHDEMLPVPPNFPKCGNYMPDYHATVNSSLCSEDNGTLSEIKHWFTGHECNSSGHITLQYYSILVTLLLLMTNYCTFR</sequence>
<dbReference type="PANTHER" id="PTHR11709:SF394">
    <property type="entry name" value="FI03373P-RELATED"/>
    <property type="match status" value="1"/>
</dbReference>
<dbReference type="InterPro" id="IPR033138">
    <property type="entry name" value="Cu_oxidase_CS"/>
</dbReference>
<dbReference type="InterPro" id="IPR045087">
    <property type="entry name" value="Cu-oxidase_fam"/>
</dbReference>
<keyword evidence="6" id="KW-1185">Reference proteome</keyword>
<dbReference type="InterPro" id="IPR008972">
    <property type="entry name" value="Cupredoxin"/>
</dbReference>
<feature type="non-terminal residue" evidence="5">
    <location>
        <position position="189"/>
    </location>
</feature>
<dbReference type="Pfam" id="PF07731">
    <property type="entry name" value="Cu-oxidase_2"/>
    <property type="match status" value="1"/>
</dbReference>
<reference evidence="5" key="1">
    <citation type="submission" date="2019-08" db="EMBL/GenBank/DDBJ databases">
        <title>The genome of the North American firefly Photinus pyralis.</title>
        <authorList>
            <consortium name="Photinus pyralis genome working group"/>
            <person name="Fallon T.R."/>
            <person name="Sander Lower S.E."/>
            <person name="Weng J.-K."/>
        </authorList>
    </citation>
    <scope>NUCLEOTIDE SEQUENCE</scope>
    <source>
        <strain evidence="5">TRF0915ILg1</strain>
        <tissue evidence="5">Whole body</tissue>
    </source>
</reference>
<dbReference type="InterPro" id="IPR002355">
    <property type="entry name" value="Cu_oxidase_Cu_BS"/>
</dbReference>
<organism evidence="5 6">
    <name type="scientific">Ignelater luminosus</name>
    <name type="common">Cucubano</name>
    <name type="synonym">Pyrophorus luminosus</name>
    <dbReference type="NCBI Taxonomy" id="2038154"/>
    <lineage>
        <taxon>Eukaryota</taxon>
        <taxon>Metazoa</taxon>
        <taxon>Ecdysozoa</taxon>
        <taxon>Arthropoda</taxon>
        <taxon>Hexapoda</taxon>
        <taxon>Insecta</taxon>
        <taxon>Pterygota</taxon>
        <taxon>Neoptera</taxon>
        <taxon>Endopterygota</taxon>
        <taxon>Coleoptera</taxon>
        <taxon>Polyphaga</taxon>
        <taxon>Elateriformia</taxon>
        <taxon>Elateroidea</taxon>
        <taxon>Elateridae</taxon>
        <taxon>Agrypninae</taxon>
        <taxon>Pyrophorini</taxon>
        <taxon>Ignelater</taxon>
    </lineage>
</organism>
<name>A0A8K0CUX7_IGNLU</name>
<evidence type="ECO:0000256" key="1">
    <source>
        <dbReference type="ARBA" id="ARBA00022723"/>
    </source>
</evidence>
<dbReference type="InterPro" id="IPR011706">
    <property type="entry name" value="Cu-oxidase_C"/>
</dbReference>
<dbReference type="EMBL" id="VTPC01045118">
    <property type="protein sequence ID" value="KAF2890857.1"/>
    <property type="molecule type" value="Genomic_DNA"/>
</dbReference>
<dbReference type="GO" id="GO:0006826">
    <property type="term" value="P:iron ion transport"/>
    <property type="evidence" value="ECO:0007669"/>
    <property type="project" value="TreeGrafter"/>
</dbReference>
<keyword evidence="3" id="KW-0186">Copper</keyword>
<dbReference type="GO" id="GO:0005507">
    <property type="term" value="F:copper ion binding"/>
    <property type="evidence" value="ECO:0007669"/>
    <property type="project" value="InterPro"/>
</dbReference>
<dbReference type="AlphaFoldDB" id="A0A8K0CUX7"/>
<protein>
    <recommendedName>
        <fullName evidence="4">Plastocyanin-like domain-containing protein</fullName>
    </recommendedName>
</protein>
<dbReference type="Proteomes" id="UP000801492">
    <property type="component" value="Unassembled WGS sequence"/>
</dbReference>
<proteinExistence type="predicted"/>
<dbReference type="SUPFAM" id="SSF49503">
    <property type="entry name" value="Cupredoxins"/>
    <property type="match status" value="1"/>
</dbReference>
<feature type="domain" description="Plastocyanin-like" evidence="4">
    <location>
        <begin position="1"/>
        <end position="112"/>
    </location>
</feature>